<name>A0ABU4AZV0_9NOCA</name>
<proteinExistence type="predicted"/>
<sequence length="42" mass="4184">MMIDGTITVGTVAVVVLGGDRTAWPFLAASALVSIAGNGIHT</sequence>
<evidence type="ECO:0000313" key="1">
    <source>
        <dbReference type="EMBL" id="MDV6231759.1"/>
    </source>
</evidence>
<protein>
    <submittedName>
        <fullName evidence="1">Uncharacterized protein</fullName>
    </submittedName>
</protein>
<organism evidence="1 2">
    <name type="scientific">Rhodococcus cercidiphylli</name>
    <dbReference type="NCBI Taxonomy" id="489916"/>
    <lineage>
        <taxon>Bacteria</taxon>
        <taxon>Bacillati</taxon>
        <taxon>Actinomycetota</taxon>
        <taxon>Actinomycetes</taxon>
        <taxon>Mycobacteriales</taxon>
        <taxon>Nocardiaceae</taxon>
        <taxon>Rhodococcus</taxon>
    </lineage>
</organism>
<dbReference type="EMBL" id="JAWLKE010000005">
    <property type="protein sequence ID" value="MDV6231759.1"/>
    <property type="molecule type" value="Genomic_DNA"/>
</dbReference>
<evidence type="ECO:0000313" key="2">
    <source>
        <dbReference type="Proteomes" id="UP001185899"/>
    </source>
</evidence>
<comment type="caution">
    <text evidence="1">The sequence shown here is derived from an EMBL/GenBank/DDBJ whole genome shotgun (WGS) entry which is preliminary data.</text>
</comment>
<dbReference type="Proteomes" id="UP001185899">
    <property type="component" value="Unassembled WGS sequence"/>
</dbReference>
<reference evidence="1 2" key="1">
    <citation type="submission" date="2023-10" db="EMBL/GenBank/DDBJ databases">
        <title>Development of a sustainable strategy for remediation of hydrocarbon-contaminated territories based on the waste exchange concept.</title>
        <authorList>
            <person name="Krivoruchko A."/>
        </authorList>
    </citation>
    <scope>NUCLEOTIDE SEQUENCE [LARGE SCALE GENOMIC DNA]</scope>
    <source>
        <strain evidence="1 2">IEGM 1322</strain>
    </source>
</reference>
<accession>A0ABU4AZV0</accession>
<dbReference type="RefSeq" id="WP_317548614.1">
    <property type="nucleotide sequence ID" value="NZ_JAWLKE010000005.1"/>
</dbReference>
<keyword evidence="2" id="KW-1185">Reference proteome</keyword>
<gene>
    <name evidence="1" type="ORF">R3P95_14475</name>
</gene>